<evidence type="ECO:0000256" key="1">
    <source>
        <dbReference type="SAM" id="MobiDB-lite"/>
    </source>
</evidence>
<comment type="caution">
    <text evidence="2">The sequence shown here is derived from an EMBL/GenBank/DDBJ whole genome shotgun (WGS) entry which is preliminary data.</text>
</comment>
<accession>A0A370U3J6</accession>
<sequence length="197" mass="21776">MLKRNSGPSFKTIKTEICDSDKGRRGNAILANLTLVPGDHMVSPAFLAPLGRHGRDGAKLGGSGADRRGASRKATICSVSSFARSSILVPEGEASQRSDTETREILRTSNNPLRSESILHLRIINMARISRVRTISFSHEEHLYFPITDPADSGLEWAARRNRDPLGLPSRYTGKRLQPNISWPDLGQPQMDERFVS</sequence>
<keyword evidence="3" id="KW-1185">Reference proteome</keyword>
<proteinExistence type="predicted"/>
<dbReference type="EMBL" id="NPIC01000001">
    <property type="protein sequence ID" value="RDL42346.1"/>
    <property type="molecule type" value="Genomic_DNA"/>
</dbReference>
<evidence type="ECO:0000313" key="2">
    <source>
        <dbReference type="EMBL" id="RDL42346.1"/>
    </source>
</evidence>
<feature type="region of interest" description="Disordered" evidence="1">
    <location>
        <begin position="166"/>
        <end position="197"/>
    </location>
</feature>
<gene>
    <name evidence="2" type="ORF">BP5553_02325</name>
</gene>
<dbReference type="RefSeq" id="XP_031875002.1">
    <property type="nucleotide sequence ID" value="XM_032010948.1"/>
</dbReference>
<reference evidence="2 3" key="1">
    <citation type="journal article" date="2018" name="IMA Fungus">
        <title>IMA Genome-F 9: Draft genome sequence of Annulohypoxylon stygium, Aspergillus mulundensis, Berkeleyomyces basicola (syn. Thielaviopsis basicola), Ceratocystis smalleyi, two Cercospora beticola strains, Coleophoma cylindrospora, Fusarium fracticaudum, Phialophora cf. hyalina, and Morchella septimelata.</title>
        <authorList>
            <person name="Wingfield B.D."/>
            <person name="Bills G.F."/>
            <person name="Dong Y."/>
            <person name="Huang W."/>
            <person name="Nel W.J."/>
            <person name="Swalarsk-Parry B.S."/>
            <person name="Vaghefi N."/>
            <person name="Wilken P.M."/>
            <person name="An Z."/>
            <person name="de Beer Z.W."/>
            <person name="De Vos L."/>
            <person name="Chen L."/>
            <person name="Duong T.A."/>
            <person name="Gao Y."/>
            <person name="Hammerbacher A."/>
            <person name="Kikkert J.R."/>
            <person name="Li Y."/>
            <person name="Li H."/>
            <person name="Li K."/>
            <person name="Li Q."/>
            <person name="Liu X."/>
            <person name="Ma X."/>
            <person name="Naidoo K."/>
            <person name="Pethybridge S.J."/>
            <person name="Sun J."/>
            <person name="Steenkamp E.T."/>
            <person name="van der Nest M.A."/>
            <person name="van Wyk S."/>
            <person name="Wingfield M.J."/>
            <person name="Xiong C."/>
            <person name="Yue Q."/>
            <person name="Zhang X."/>
        </authorList>
    </citation>
    <scope>NUCLEOTIDE SEQUENCE [LARGE SCALE GENOMIC DNA]</scope>
    <source>
        <strain evidence="2 3">BP 5553</strain>
    </source>
</reference>
<evidence type="ECO:0000313" key="3">
    <source>
        <dbReference type="Proteomes" id="UP000254866"/>
    </source>
</evidence>
<protein>
    <submittedName>
        <fullName evidence="2">Uncharacterized protein</fullName>
    </submittedName>
</protein>
<dbReference type="Proteomes" id="UP000254866">
    <property type="component" value="Unassembled WGS sequence"/>
</dbReference>
<dbReference type="AlphaFoldDB" id="A0A370U3J6"/>
<organism evidence="2 3">
    <name type="scientific">Venustampulla echinocandica</name>
    <dbReference type="NCBI Taxonomy" id="2656787"/>
    <lineage>
        <taxon>Eukaryota</taxon>
        <taxon>Fungi</taxon>
        <taxon>Dikarya</taxon>
        <taxon>Ascomycota</taxon>
        <taxon>Pezizomycotina</taxon>
        <taxon>Leotiomycetes</taxon>
        <taxon>Helotiales</taxon>
        <taxon>Pleuroascaceae</taxon>
        <taxon>Venustampulla</taxon>
    </lineage>
</organism>
<name>A0A370U3J6_9HELO</name>
<dbReference type="GeneID" id="43595174"/>